<sequence length="303" mass="34902">MFPLILLNNDEYSDESLEQLGSKQKYWFKHEGKSYLFKIGRPSTGENWAEKIAAELAELLKLPHAHYDLAIWRRHKGVLSPNIVPDDGLLILGNELLSEVHTKYTRDNNRREPEHTLGRIYNLLMDAEIGLPTDYDLTDDGVITAYDVFLGYLLLDTWISNQDRHHENWGIIQDSNGRRYLAPTFDHAASMGQNEKDDVRGDRLKTKDNRRNISAYIEKARSVIYESNTGKKPLLTLELFEKAARKSPKAARIWLDQLQKVSINTCQNLFDQLPPDEITPVAKEFALEMLALNKKRLLDAKKL</sequence>
<reference evidence="1" key="1">
    <citation type="submission" date="2019-02" db="EMBL/GenBank/DDBJ databases">
        <authorList>
            <person name="Gruber-Vodicka R. H."/>
            <person name="Seah K. B. B."/>
        </authorList>
    </citation>
    <scope>NUCLEOTIDE SEQUENCE</scope>
    <source>
        <strain evidence="1">BECK_BZ15</strain>
    </source>
</reference>
<name>A0A450SE76_9GAMM</name>
<evidence type="ECO:0000313" key="1">
    <source>
        <dbReference type="EMBL" id="VFJ50906.1"/>
    </source>
</evidence>
<protein>
    <recommendedName>
        <fullName evidence="2">HipA-like C-terminal domain-containing protein</fullName>
    </recommendedName>
</protein>
<dbReference type="Gene3D" id="1.10.1070.20">
    <property type="match status" value="1"/>
</dbReference>
<proteinExistence type="predicted"/>
<dbReference type="EMBL" id="CAADEW010000029">
    <property type="protein sequence ID" value="VFJ50906.1"/>
    <property type="molecule type" value="Genomic_DNA"/>
</dbReference>
<gene>
    <name evidence="1" type="ORF">BECKFW1821A_GA0114235_10299</name>
</gene>
<evidence type="ECO:0008006" key="2">
    <source>
        <dbReference type="Google" id="ProtNLM"/>
    </source>
</evidence>
<accession>A0A450SE76</accession>
<organism evidence="1">
    <name type="scientific">Candidatus Kentrum sp. FW</name>
    <dbReference type="NCBI Taxonomy" id="2126338"/>
    <lineage>
        <taxon>Bacteria</taxon>
        <taxon>Pseudomonadati</taxon>
        <taxon>Pseudomonadota</taxon>
        <taxon>Gammaproteobacteria</taxon>
        <taxon>Candidatus Kentrum</taxon>
    </lineage>
</organism>
<dbReference type="AlphaFoldDB" id="A0A450SE76"/>